<evidence type="ECO:0000313" key="3">
    <source>
        <dbReference type="EMBL" id="CAH1792452.1"/>
    </source>
</evidence>
<protein>
    <submittedName>
        <fullName evidence="3">Uncharacterized protein</fullName>
    </submittedName>
</protein>
<gene>
    <name evidence="3" type="ORF">OFUS_LOCUS17413</name>
</gene>
<feature type="region of interest" description="Disordered" evidence="2">
    <location>
        <begin position="547"/>
        <end position="612"/>
    </location>
</feature>
<evidence type="ECO:0000313" key="4">
    <source>
        <dbReference type="Proteomes" id="UP000749559"/>
    </source>
</evidence>
<feature type="region of interest" description="Disordered" evidence="2">
    <location>
        <begin position="140"/>
        <end position="192"/>
    </location>
</feature>
<feature type="compositionally biased region" description="Polar residues" evidence="2">
    <location>
        <begin position="1172"/>
        <end position="1189"/>
    </location>
</feature>
<dbReference type="EMBL" id="CAIIXF020000008">
    <property type="protein sequence ID" value="CAH1792452.1"/>
    <property type="molecule type" value="Genomic_DNA"/>
</dbReference>
<name>A0A8S4PLK3_OWEFU</name>
<comment type="caution">
    <text evidence="3">The sequence shown here is derived from an EMBL/GenBank/DDBJ whole genome shotgun (WGS) entry which is preliminary data.</text>
</comment>
<dbReference type="Proteomes" id="UP000749559">
    <property type="component" value="Unassembled WGS sequence"/>
</dbReference>
<keyword evidence="4" id="KW-1185">Reference proteome</keyword>
<feature type="compositionally biased region" description="Basic and acidic residues" evidence="2">
    <location>
        <begin position="911"/>
        <end position="929"/>
    </location>
</feature>
<feature type="compositionally biased region" description="Basic and acidic residues" evidence="2">
    <location>
        <begin position="578"/>
        <end position="607"/>
    </location>
</feature>
<feature type="compositionally biased region" description="Basic residues" evidence="2">
    <location>
        <begin position="181"/>
        <end position="190"/>
    </location>
</feature>
<proteinExistence type="predicted"/>
<feature type="compositionally biased region" description="Polar residues" evidence="2">
    <location>
        <begin position="553"/>
        <end position="568"/>
    </location>
</feature>
<feature type="compositionally biased region" description="Polar residues" evidence="2">
    <location>
        <begin position="667"/>
        <end position="684"/>
    </location>
</feature>
<keyword evidence="1" id="KW-0175">Coiled coil</keyword>
<feature type="compositionally biased region" description="Polar residues" evidence="2">
    <location>
        <begin position="1011"/>
        <end position="1036"/>
    </location>
</feature>
<feature type="compositionally biased region" description="Low complexity" evidence="2">
    <location>
        <begin position="140"/>
        <end position="161"/>
    </location>
</feature>
<reference evidence="3" key="1">
    <citation type="submission" date="2022-03" db="EMBL/GenBank/DDBJ databases">
        <authorList>
            <person name="Martin C."/>
        </authorList>
    </citation>
    <scope>NUCLEOTIDE SEQUENCE</scope>
</reference>
<feature type="compositionally biased region" description="Polar residues" evidence="2">
    <location>
        <begin position="930"/>
        <end position="942"/>
    </location>
</feature>
<feature type="region of interest" description="Disordered" evidence="2">
    <location>
        <begin position="1133"/>
        <end position="1208"/>
    </location>
</feature>
<sequence>MSSNDSQLKLIQYCTEYIRVTNYSVLKLRLFLRDSIDSATIKQSIQLRSKLIKGVLGLLQSTITEKVNSERNKEKDASPNVFQLVEGEDIVLRYSFQPCSTKHKCLVVSHPNSSLRHEGYHVLQDGLDVHVLQFNRQSSYFQKSTSQSSTQPSGQSTGTTTEKTALKKILSKSGPPLSKNKNNKGIKVNKKQNEDIDNVKGTAEQIICKNKGYKDTNNIVTEHIDDKNKGFKDTKNIVTEHINDKNEKPKDTNNVETEHIDGKKEGSKDTNNIVTEHIDGKKEGSKDTNNIVTEHIDGEKEGSKDTNNIVTEHIDGEKEGSKDTNNIVTEHIDGEKEGSKDTNNIVTEHIDGEKEGSKDTNNIVTEHIDGEKEGSKDTNNIVTEHINGDKKEESKDTNNVVTEHIDKNDESDNCCDAHNVGHVEHNKVVLSEEISGYQETQQLNEDKITAVEEETTVNGIDIAYAHNQATHILNDKTSEVTEAIMEKRMSKKYNKKSAKQIIDSWEHLPLGNIRDNESKHNMRWKNLENGLSDDDDFNNDCAPFGHVGKASKSKQPSVKHNHEYQTILNDDINDETDNEKNNGRDNDDNKSDFDTKLHVIGSNDRKDRKQSKNAFITESEYFTNNVSKLTKKRSKTETDKQCLTVDSSKIVASSRVTQLKVPKHLESSSGPNDTSNSDSESARFQTLKWKSKTKEKTEENSDDSDVDFIMTSQRRSSRKKSHNSSIEKLNSSQVEDDDVDSDWLAPSSKSSSKKLNQKDVLSKPICKKTKLARKKLEKKETKTNKYRERTKALEGLFDDTLESAACEVINTKETLNDLTSEPQLSKPKMQIQPKIDKRFALFDELKVKLNELEKEELNNDNCHIIEKSIEMDSSVIEPEDLLPQASSSKYESSPPSSKYGSARESQSSKYGSDRDSQSSKYGSTKESKSSEYISVRDSQSPKPINVNHHDSNSPKYCSAKEDQPPNCGSSKEDQPPNCGSAKEDQPPNCRSAKVVKSSKSSRESDFGSFKYTDSNPYSHASDSQFQTAAETFQPVENTEFEHDSSPIEWDSSDEQIGVDEDNEDIRMSPVFDKRKSNSSNTDLEDDVIEDIVKRKVNRKRKMVPSQLDFSENIPKATYSAESRDNVQDDSAIELPDILPTKPKQSTNVSKLKKQTRMSNTILPVETSKKKSSQSYRTKALKQSNVSSDTLPDVPDMTPTSHKVSPNGEWLSKESNMMGIMQSTPKNSAIQKLRDLARHTSSTSIDVFDFDSSSDSFVVPNIPCKKPRDFQRKINPENLPDISFNHKKSHQKRRFSVANLLERSLHCTTSIKIERTETSRDNLAHSDHSPMKVNSEEPGDNGRMMNDNVHEEVEYDNGENDFLDEIDMDYDIGTGDVDDISYMNVDDLLTTTDEADDAIVIDDDDEIGEEGPDALSKVNKVCELTQEQLVHLVKENKKYLRNIYQGKAYNRRHEDYKKGGKARIDLTYQVRLGIFHEEQHDVVMEQLMTMFCKKNFHFLDYILKVLLPETLVKIYMDVKHSTHEEAEQFMEDALENSQDFVLTNTP</sequence>
<feature type="region of interest" description="Disordered" evidence="2">
    <location>
        <begin position="1316"/>
        <end position="1341"/>
    </location>
</feature>
<accession>A0A8S4PLK3</accession>
<feature type="compositionally biased region" description="Basic and acidic residues" evidence="2">
    <location>
        <begin position="1316"/>
        <end position="1329"/>
    </location>
</feature>
<feature type="coiled-coil region" evidence="1">
    <location>
        <begin position="801"/>
        <end position="855"/>
    </location>
</feature>
<feature type="region of interest" description="Disordered" evidence="2">
    <location>
        <begin position="661"/>
        <end position="759"/>
    </location>
</feature>
<evidence type="ECO:0000256" key="1">
    <source>
        <dbReference type="SAM" id="Coils"/>
    </source>
</evidence>
<feature type="compositionally biased region" description="Low complexity" evidence="2">
    <location>
        <begin position="886"/>
        <end position="900"/>
    </location>
</feature>
<dbReference type="OrthoDB" id="6382611at2759"/>
<feature type="compositionally biased region" description="Acidic residues" evidence="2">
    <location>
        <begin position="1050"/>
        <end position="1063"/>
    </location>
</feature>
<evidence type="ECO:0000256" key="2">
    <source>
        <dbReference type="SAM" id="MobiDB-lite"/>
    </source>
</evidence>
<organism evidence="3 4">
    <name type="scientific">Owenia fusiformis</name>
    <name type="common">Polychaete worm</name>
    <dbReference type="NCBI Taxonomy" id="6347"/>
    <lineage>
        <taxon>Eukaryota</taxon>
        <taxon>Metazoa</taxon>
        <taxon>Spiralia</taxon>
        <taxon>Lophotrochozoa</taxon>
        <taxon>Annelida</taxon>
        <taxon>Polychaeta</taxon>
        <taxon>Sedentaria</taxon>
        <taxon>Canalipalpata</taxon>
        <taxon>Sabellida</taxon>
        <taxon>Oweniida</taxon>
        <taxon>Oweniidae</taxon>
        <taxon>Owenia</taxon>
    </lineage>
</organism>
<feature type="compositionally biased region" description="Basic and acidic residues" evidence="2">
    <location>
        <begin position="947"/>
        <end position="963"/>
    </location>
</feature>
<feature type="region of interest" description="Disordered" evidence="2">
    <location>
        <begin position="883"/>
        <end position="1063"/>
    </location>
</feature>